<proteinExistence type="inferred from homology"/>
<evidence type="ECO:0000259" key="5">
    <source>
        <dbReference type="PROSITE" id="PS50072"/>
    </source>
</evidence>
<reference evidence="6" key="1">
    <citation type="submission" date="2020-10" db="EMBL/GenBank/DDBJ databases">
        <authorList>
            <person name="Gilroy R."/>
        </authorList>
    </citation>
    <scope>NUCLEOTIDE SEQUENCE</scope>
    <source>
        <strain evidence="6">D5-748</strain>
    </source>
</reference>
<feature type="compositionally biased region" description="Low complexity" evidence="4">
    <location>
        <begin position="224"/>
        <end position="241"/>
    </location>
</feature>
<dbReference type="SUPFAM" id="SSF50891">
    <property type="entry name" value="Cyclophilin-like"/>
    <property type="match status" value="1"/>
</dbReference>
<evidence type="ECO:0000256" key="1">
    <source>
        <dbReference type="ARBA" id="ARBA00023110"/>
    </source>
</evidence>
<dbReference type="InterPro" id="IPR029000">
    <property type="entry name" value="Cyclophilin-like_dom_sf"/>
</dbReference>
<evidence type="ECO:0000256" key="2">
    <source>
        <dbReference type="ARBA" id="ARBA00023235"/>
    </source>
</evidence>
<evidence type="ECO:0000256" key="4">
    <source>
        <dbReference type="SAM" id="MobiDB-lite"/>
    </source>
</evidence>
<dbReference type="Gene3D" id="2.40.100.10">
    <property type="entry name" value="Cyclophilin-like"/>
    <property type="match status" value="1"/>
</dbReference>
<dbReference type="Proteomes" id="UP000823619">
    <property type="component" value="Unassembled WGS sequence"/>
</dbReference>
<dbReference type="GO" id="GO:0003755">
    <property type="term" value="F:peptidyl-prolyl cis-trans isomerase activity"/>
    <property type="evidence" value="ECO:0007669"/>
    <property type="project" value="UniProtKB-UniRule"/>
</dbReference>
<sequence length="241" mass="25973">MKHIFIRIMLFLGLCAAVSSCGCSGQKDGKKQKEKMSFDPNTLPAEPVFDIVTNMGTIRVKLYSQTPLHRDNFVKLASEGFYDGILFHRVINGFMIQTGDPLTKDPSQADMYGTGGPGYTIPAEFVSGLTHKKGALAAARRGDAANPKKESSGSQFYIVQDEATCAQLDGDYTVFGETIEGFDVIDKIAAVQTDRRDRPVNPVKITTIRPVLPEGAAQETVSDTTAQEAADTTAAGTAESK</sequence>
<dbReference type="CDD" id="cd00317">
    <property type="entry name" value="cyclophilin"/>
    <property type="match status" value="1"/>
</dbReference>
<accession>A0A9D9EDX2</accession>
<protein>
    <recommendedName>
        <fullName evidence="3">Peptidyl-prolyl cis-trans isomerase</fullName>
        <shortName evidence="3">PPIase</shortName>
        <ecNumber evidence="3">5.2.1.8</ecNumber>
    </recommendedName>
</protein>
<keyword evidence="3" id="KW-0732">Signal</keyword>
<dbReference type="AlphaFoldDB" id="A0A9D9EDX2"/>
<evidence type="ECO:0000313" key="6">
    <source>
        <dbReference type="EMBL" id="MBO8444500.1"/>
    </source>
</evidence>
<dbReference type="InterPro" id="IPR044666">
    <property type="entry name" value="Cyclophilin_A-like"/>
</dbReference>
<comment type="similarity">
    <text evidence="3">Belongs to the cyclophilin-type PPIase family.</text>
</comment>
<comment type="catalytic activity">
    <reaction evidence="3">
        <text>[protein]-peptidylproline (omega=180) = [protein]-peptidylproline (omega=0)</text>
        <dbReference type="Rhea" id="RHEA:16237"/>
        <dbReference type="Rhea" id="RHEA-COMP:10747"/>
        <dbReference type="Rhea" id="RHEA-COMP:10748"/>
        <dbReference type="ChEBI" id="CHEBI:83833"/>
        <dbReference type="ChEBI" id="CHEBI:83834"/>
        <dbReference type="EC" id="5.2.1.8"/>
    </reaction>
</comment>
<dbReference type="PRINTS" id="PR00153">
    <property type="entry name" value="CSAPPISMRASE"/>
</dbReference>
<feature type="domain" description="PPIase cyclophilin-type" evidence="5">
    <location>
        <begin position="53"/>
        <end position="210"/>
    </location>
</feature>
<dbReference type="PROSITE" id="PS51257">
    <property type="entry name" value="PROKAR_LIPOPROTEIN"/>
    <property type="match status" value="1"/>
</dbReference>
<dbReference type="EMBL" id="JADIMO010000026">
    <property type="protein sequence ID" value="MBO8444500.1"/>
    <property type="molecule type" value="Genomic_DNA"/>
</dbReference>
<comment type="caution">
    <text evidence="6">The sequence shown here is derived from an EMBL/GenBank/DDBJ whole genome shotgun (WGS) entry which is preliminary data.</text>
</comment>
<keyword evidence="1 3" id="KW-0697">Rotamase</keyword>
<keyword evidence="2 3" id="KW-0413">Isomerase</keyword>
<dbReference type="Pfam" id="PF00160">
    <property type="entry name" value="Pro_isomerase"/>
    <property type="match status" value="1"/>
</dbReference>
<dbReference type="InterPro" id="IPR002130">
    <property type="entry name" value="Cyclophilin-type_PPIase_dom"/>
</dbReference>
<feature type="region of interest" description="Disordered" evidence="4">
    <location>
        <begin position="214"/>
        <end position="241"/>
    </location>
</feature>
<dbReference type="PANTHER" id="PTHR45625">
    <property type="entry name" value="PEPTIDYL-PROLYL CIS-TRANS ISOMERASE-RELATED"/>
    <property type="match status" value="1"/>
</dbReference>
<feature type="chain" id="PRO_5039748907" description="Peptidyl-prolyl cis-trans isomerase" evidence="3">
    <location>
        <begin position="22"/>
        <end position="241"/>
    </location>
</feature>
<dbReference type="PANTHER" id="PTHR45625:SF4">
    <property type="entry name" value="PEPTIDYLPROLYL ISOMERASE DOMAIN AND WD REPEAT-CONTAINING PROTEIN 1"/>
    <property type="match status" value="1"/>
</dbReference>
<comment type="function">
    <text evidence="3">PPIases accelerate the folding of proteins. It catalyzes the cis-trans isomerization of proline imidic peptide bonds in oligopeptides.</text>
</comment>
<evidence type="ECO:0000313" key="7">
    <source>
        <dbReference type="Proteomes" id="UP000823619"/>
    </source>
</evidence>
<reference evidence="6" key="2">
    <citation type="journal article" date="2021" name="PeerJ">
        <title>Extensive microbial diversity within the chicken gut microbiome revealed by metagenomics and culture.</title>
        <authorList>
            <person name="Gilroy R."/>
            <person name="Ravi A."/>
            <person name="Getino M."/>
            <person name="Pursley I."/>
            <person name="Horton D.L."/>
            <person name="Alikhan N.F."/>
            <person name="Baker D."/>
            <person name="Gharbi K."/>
            <person name="Hall N."/>
            <person name="Watson M."/>
            <person name="Adriaenssens E.M."/>
            <person name="Foster-Nyarko E."/>
            <person name="Jarju S."/>
            <person name="Secka A."/>
            <person name="Antonio M."/>
            <person name="Oren A."/>
            <person name="Chaudhuri R.R."/>
            <person name="La Ragione R."/>
            <person name="Hildebrand F."/>
            <person name="Pallen M.J."/>
        </authorList>
    </citation>
    <scope>NUCLEOTIDE SEQUENCE</scope>
    <source>
        <strain evidence="6">D5-748</strain>
    </source>
</reference>
<name>A0A9D9EDX2_9BACT</name>
<evidence type="ECO:0000256" key="3">
    <source>
        <dbReference type="RuleBase" id="RU363019"/>
    </source>
</evidence>
<dbReference type="PROSITE" id="PS50072">
    <property type="entry name" value="CSA_PPIASE_2"/>
    <property type="match status" value="1"/>
</dbReference>
<dbReference type="EC" id="5.2.1.8" evidence="3"/>
<organism evidence="6 7">
    <name type="scientific">Candidatus Cryptobacteroides merdavium</name>
    <dbReference type="NCBI Taxonomy" id="2840769"/>
    <lineage>
        <taxon>Bacteria</taxon>
        <taxon>Pseudomonadati</taxon>
        <taxon>Bacteroidota</taxon>
        <taxon>Bacteroidia</taxon>
        <taxon>Bacteroidales</taxon>
        <taxon>Candidatus Cryptobacteroides</taxon>
    </lineage>
</organism>
<feature type="signal peptide" evidence="3">
    <location>
        <begin position="1"/>
        <end position="21"/>
    </location>
</feature>
<gene>
    <name evidence="6" type="ORF">IAC23_02230</name>
</gene>